<dbReference type="AlphaFoldDB" id="A0A096BHR7"/>
<dbReference type="InterPro" id="IPR011053">
    <property type="entry name" value="Single_hybrid_motif"/>
</dbReference>
<dbReference type="EMBL" id="AZTB01000016">
    <property type="protein sequence ID" value="KGG80730.1"/>
    <property type="molecule type" value="Genomic_DNA"/>
</dbReference>
<dbReference type="InterPro" id="IPR001249">
    <property type="entry name" value="AcCoA_biotinCC"/>
</dbReference>
<reference evidence="5 6" key="1">
    <citation type="submission" date="2013-12" db="EMBL/GenBank/DDBJ databases">
        <title>Draft genome sequence of Caloranaerobacter sp. H53214.</title>
        <authorList>
            <person name="Jiang L.J."/>
            <person name="Shao Z.Z."/>
            <person name="Long M.N."/>
        </authorList>
    </citation>
    <scope>NUCLEOTIDE SEQUENCE [LARGE SCALE GENOMIC DNA]</scope>
    <source>
        <strain evidence="5 6">H53214</strain>
    </source>
</reference>
<dbReference type="PANTHER" id="PTHR45266:SF3">
    <property type="entry name" value="OXALOACETATE DECARBOXYLASE ALPHA CHAIN"/>
    <property type="match status" value="1"/>
</dbReference>
<evidence type="ECO:0000256" key="3">
    <source>
        <dbReference type="RuleBase" id="RU364072"/>
    </source>
</evidence>
<name>A0A096BHR7_9FIRM</name>
<evidence type="ECO:0000259" key="4">
    <source>
        <dbReference type="PROSITE" id="PS50968"/>
    </source>
</evidence>
<evidence type="ECO:0000313" key="6">
    <source>
        <dbReference type="Proteomes" id="UP000029622"/>
    </source>
</evidence>
<keyword evidence="3" id="KW-0275">Fatty acid biosynthesis</keyword>
<keyword evidence="3" id="KW-0443">Lipid metabolism</keyword>
<dbReference type="CDD" id="cd06850">
    <property type="entry name" value="biotinyl_domain"/>
    <property type="match status" value="1"/>
</dbReference>
<dbReference type="SUPFAM" id="SSF51230">
    <property type="entry name" value="Single hybrid motif"/>
    <property type="match status" value="1"/>
</dbReference>
<dbReference type="RefSeq" id="WP_035162877.1">
    <property type="nucleotide sequence ID" value="NZ_AZTB01000016.1"/>
</dbReference>
<dbReference type="GO" id="GO:0006633">
    <property type="term" value="P:fatty acid biosynthetic process"/>
    <property type="evidence" value="ECO:0007669"/>
    <property type="project" value="UniProtKB-UniPathway"/>
</dbReference>
<accession>A0A096BHR7</accession>
<dbReference type="PRINTS" id="PR01071">
    <property type="entry name" value="ACOABIOTINCC"/>
</dbReference>
<dbReference type="NCBIfam" id="TIGR00531">
    <property type="entry name" value="BCCP"/>
    <property type="match status" value="1"/>
</dbReference>
<keyword evidence="2 3" id="KW-0092">Biotin</keyword>
<dbReference type="InterPro" id="IPR050709">
    <property type="entry name" value="Biotin_Carboxyl_Carrier/Decarb"/>
</dbReference>
<gene>
    <name evidence="5" type="ORF">Y919_04645</name>
</gene>
<dbReference type="InterPro" id="IPR000089">
    <property type="entry name" value="Biotin_lipoyl"/>
</dbReference>
<dbReference type="PROSITE" id="PS50968">
    <property type="entry name" value="BIOTINYL_LIPOYL"/>
    <property type="match status" value="1"/>
</dbReference>
<dbReference type="Proteomes" id="UP000029622">
    <property type="component" value="Unassembled WGS sequence"/>
</dbReference>
<evidence type="ECO:0000256" key="1">
    <source>
        <dbReference type="ARBA" id="ARBA00017562"/>
    </source>
</evidence>
<comment type="function">
    <text evidence="3">This protein is a component of the acetyl coenzyme A carboxylase complex; first, biotin carboxylase catalyzes the carboxylation of the carrier protein and then the transcarboxylase transfers the carboxyl group to form malonyl-CoA.</text>
</comment>
<comment type="caution">
    <text evidence="5">The sequence shown here is derived from an EMBL/GenBank/DDBJ whole genome shotgun (WGS) entry which is preliminary data.</text>
</comment>
<organism evidence="5 6">
    <name type="scientific">Caloranaerobacter azorensis H53214</name>
    <dbReference type="NCBI Taxonomy" id="1156417"/>
    <lineage>
        <taxon>Bacteria</taxon>
        <taxon>Bacillati</taxon>
        <taxon>Bacillota</taxon>
        <taxon>Tissierellia</taxon>
        <taxon>Tissierellales</taxon>
        <taxon>Thermohalobacteraceae</taxon>
        <taxon>Caloranaerobacter</taxon>
    </lineage>
</organism>
<dbReference type="Pfam" id="PF00364">
    <property type="entry name" value="Biotin_lipoyl"/>
    <property type="match status" value="1"/>
</dbReference>
<dbReference type="GO" id="GO:0009317">
    <property type="term" value="C:acetyl-CoA carboxylase complex"/>
    <property type="evidence" value="ECO:0007669"/>
    <property type="project" value="InterPro"/>
</dbReference>
<dbReference type="STRING" id="1156417.Y919_04645"/>
<dbReference type="PANTHER" id="PTHR45266">
    <property type="entry name" value="OXALOACETATE DECARBOXYLASE ALPHA CHAIN"/>
    <property type="match status" value="1"/>
</dbReference>
<dbReference type="Gene3D" id="2.40.50.100">
    <property type="match status" value="1"/>
</dbReference>
<dbReference type="FunFam" id="2.40.50.100:FF:000003">
    <property type="entry name" value="Acetyl-CoA carboxylase biotin carboxyl carrier protein"/>
    <property type="match status" value="1"/>
</dbReference>
<dbReference type="GO" id="GO:0003989">
    <property type="term" value="F:acetyl-CoA carboxylase activity"/>
    <property type="evidence" value="ECO:0007669"/>
    <property type="project" value="InterPro"/>
</dbReference>
<proteinExistence type="predicted"/>
<evidence type="ECO:0000256" key="2">
    <source>
        <dbReference type="ARBA" id="ARBA00023267"/>
    </source>
</evidence>
<protein>
    <recommendedName>
        <fullName evidence="1 3">Biotin carboxyl carrier protein of acetyl-CoA carboxylase</fullName>
    </recommendedName>
</protein>
<feature type="domain" description="Lipoyl-binding" evidence="4">
    <location>
        <begin position="70"/>
        <end position="146"/>
    </location>
</feature>
<keyword evidence="3" id="KW-0276">Fatty acid metabolism</keyword>
<evidence type="ECO:0000313" key="5">
    <source>
        <dbReference type="EMBL" id="KGG80730.1"/>
    </source>
</evidence>
<dbReference type="UniPathway" id="UPA00094"/>
<comment type="pathway">
    <text evidence="3">Lipid metabolism; fatty acid biosynthesis.</text>
</comment>
<sequence length="147" mass="16443">MNIKDIKELILTIDKTSINRVDIETADIKISISKSDDIILNNEKLVNEIESEGTKKEVLTNEDITNDEDVFVVKSPIVGTFYTSPSPGAEPFVKVGDKVEEGQTLCIIEAMKIMNEITSEVSGEIVEILVENEEVVEYGQPLMKIRR</sequence>
<keyword evidence="3" id="KW-0444">Lipid biosynthesis</keyword>